<proteinExistence type="predicted"/>
<gene>
    <name evidence="2" type="ORF">SDC9_30514</name>
</gene>
<organism evidence="2">
    <name type="scientific">bioreactor metagenome</name>
    <dbReference type="NCBI Taxonomy" id="1076179"/>
    <lineage>
        <taxon>unclassified sequences</taxon>
        <taxon>metagenomes</taxon>
        <taxon>ecological metagenomes</taxon>
    </lineage>
</organism>
<dbReference type="AlphaFoldDB" id="A0A644UZN1"/>
<comment type="caution">
    <text evidence="2">The sequence shown here is derived from an EMBL/GenBank/DDBJ whole genome shotgun (WGS) entry which is preliminary data.</text>
</comment>
<feature type="region of interest" description="Disordered" evidence="1">
    <location>
        <begin position="268"/>
        <end position="291"/>
    </location>
</feature>
<evidence type="ECO:0000313" key="2">
    <source>
        <dbReference type="EMBL" id="MPL84549.1"/>
    </source>
</evidence>
<dbReference type="EMBL" id="VSSQ01000191">
    <property type="protein sequence ID" value="MPL84549.1"/>
    <property type="molecule type" value="Genomic_DNA"/>
</dbReference>
<accession>A0A644UZN1</accession>
<evidence type="ECO:0000256" key="1">
    <source>
        <dbReference type="SAM" id="MobiDB-lite"/>
    </source>
</evidence>
<sequence>MEMSVKSLYDSGMEYVPISDDKAPLILNQLMSHQMREDFILNSLDHGIENILGTVEFQNLIKSIIDQQIIINIDLVKEASKLELLRIDFLDSINSDVDKLLQNNHENVANYTKQFYDIGKEKGFTQLQVKQFTSQVDTHALFNLTQNNFGLIKNVSEDVTRKIRKEVWDGVSRDESVVQIAKRLENVGLEPIENIKGRKYTVEQRASMIARSESARAKNQGIITSYLQYGIESFNSVVVRTAGTCNDCLDIEAKGPYSIKKDSDKIPPHHTHCNCHPEPVGEPNSEPKDPNSFPDLITGENVKTNPNIHFRDNEFLKYSKDITNFQKATSNYNTEAVTIFDSKGTKLLDKYTMNLEKRVQIPENVMNIGRQTGFELNMHNHPSKVPIPSKGDIINFINTKTKYGVVTSPEKLSLTTIKNHNLANNMQSEIRSSYQRAYENIKNDFLKNNSLTVLRIQNKYPNDIIGQKRELVKEFKKYSQNNPEKIAKALNNKLNTYDINISIM</sequence>
<evidence type="ECO:0008006" key="3">
    <source>
        <dbReference type="Google" id="ProtNLM"/>
    </source>
</evidence>
<protein>
    <recommendedName>
        <fullName evidence="3">Phage head morphogenesis domain-containing protein</fullName>
    </recommendedName>
</protein>
<name>A0A644UZN1_9ZZZZ</name>
<reference evidence="2" key="1">
    <citation type="submission" date="2019-08" db="EMBL/GenBank/DDBJ databases">
        <authorList>
            <person name="Kucharzyk K."/>
            <person name="Murdoch R.W."/>
            <person name="Higgins S."/>
            <person name="Loffler F."/>
        </authorList>
    </citation>
    <scope>NUCLEOTIDE SEQUENCE</scope>
</reference>